<gene>
    <name evidence="5" type="ORF">GRH90_13345</name>
</gene>
<name>A0A845SFW1_9GAMM</name>
<dbReference type="SUPFAM" id="SSF53335">
    <property type="entry name" value="S-adenosyl-L-methionine-dependent methyltransferases"/>
    <property type="match status" value="1"/>
</dbReference>
<evidence type="ECO:0000313" key="6">
    <source>
        <dbReference type="Proteomes" id="UP000461443"/>
    </source>
</evidence>
<evidence type="ECO:0000259" key="4">
    <source>
        <dbReference type="Pfam" id="PF08241"/>
    </source>
</evidence>
<keyword evidence="1 5" id="KW-0489">Methyltransferase</keyword>
<dbReference type="EMBL" id="WUBS01000009">
    <property type="protein sequence ID" value="NDL63730.1"/>
    <property type="molecule type" value="Genomic_DNA"/>
</dbReference>
<proteinExistence type="predicted"/>
<reference evidence="5 6" key="1">
    <citation type="submission" date="2019-12" db="EMBL/GenBank/DDBJ databases">
        <authorList>
            <person name="Lee S.D."/>
        </authorList>
    </citation>
    <scope>NUCLEOTIDE SEQUENCE [LARGE SCALE GENOMIC DNA]</scope>
    <source>
        <strain evidence="5 6">SAP-6</strain>
    </source>
</reference>
<dbReference type="PANTHER" id="PTHR43464:SF19">
    <property type="entry name" value="UBIQUINONE BIOSYNTHESIS O-METHYLTRANSFERASE, MITOCHONDRIAL"/>
    <property type="match status" value="1"/>
</dbReference>
<dbReference type="InterPro" id="IPR013216">
    <property type="entry name" value="Methyltransf_11"/>
</dbReference>
<evidence type="ECO:0000313" key="5">
    <source>
        <dbReference type="EMBL" id="NDL63730.1"/>
    </source>
</evidence>
<dbReference type="GO" id="GO:0032259">
    <property type="term" value="P:methylation"/>
    <property type="evidence" value="ECO:0007669"/>
    <property type="project" value="UniProtKB-KW"/>
</dbReference>
<evidence type="ECO:0000256" key="3">
    <source>
        <dbReference type="ARBA" id="ARBA00022691"/>
    </source>
</evidence>
<dbReference type="CDD" id="cd02440">
    <property type="entry name" value="AdoMet_MTases"/>
    <property type="match status" value="1"/>
</dbReference>
<feature type="domain" description="Methyltransferase type 11" evidence="4">
    <location>
        <begin position="55"/>
        <end position="149"/>
    </location>
</feature>
<dbReference type="Gene3D" id="3.40.50.150">
    <property type="entry name" value="Vaccinia Virus protein VP39"/>
    <property type="match status" value="1"/>
</dbReference>
<dbReference type="Proteomes" id="UP000461443">
    <property type="component" value="Unassembled WGS sequence"/>
</dbReference>
<dbReference type="AlphaFoldDB" id="A0A845SFW1"/>
<keyword evidence="2 5" id="KW-0808">Transferase</keyword>
<dbReference type="GO" id="GO:0008757">
    <property type="term" value="F:S-adenosylmethionine-dependent methyltransferase activity"/>
    <property type="evidence" value="ECO:0007669"/>
    <property type="project" value="InterPro"/>
</dbReference>
<evidence type="ECO:0000256" key="1">
    <source>
        <dbReference type="ARBA" id="ARBA00022603"/>
    </source>
</evidence>
<reference evidence="5 6" key="2">
    <citation type="submission" date="2020-02" db="EMBL/GenBank/DDBJ databases">
        <title>The new genus of Enterobacteriales.</title>
        <authorList>
            <person name="Kim I.S."/>
        </authorList>
    </citation>
    <scope>NUCLEOTIDE SEQUENCE [LARGE SCALE GENOMIC DNA]</scope>
    <source>
        <strain evidence="5 6">SAP-6</strain>
    </source>
</reference>
<comment type="caution">
    <text evidence="5">The sequence shown here is derived from an EMBL/GenBank/DDBJ whole genome shotgun (WGS) entry which is preliminary data.</text>
</comment>
<dbReference type="InterPro" id="IPR029063">
    <property type="entry name" value="SAM-dependent_MTases_sf"/>
</dbReference>
<dbReference type="PANTHER" id="PTHR43464">
    <property type="entry name" value="METHYLTRANSFERASE"/>
    <property type="match status" value="1"/>
</dbReference>
<dbReference type="RefSeq" id="WP_162366452.1">
    <property type="nucleotide sequence ID" value="NZ_WUBS01000009.1"/>
</dbReference>
<keyword evidence="3" id="KW-0949">S-adenosyl-L-methionine</keyword>
<organism evidence="5 6">
    <name type="scientific">Acerihabitans arboris</name>
    <dbReference type="NCBI Taxonomy" id="2691583"/>
    <lineage>
        <taxon>Bacteria</taxon>
        <taxon>Pseudomonadati</taxon>
        <taxon>Pseudomonadota</taxon>
        <taxon>Gammaproteobacteria</taxon>
        <taxon>Enterobacterales</taxon>
        <taxon>Pectobacteriaceae</taxon>
        <taxon>Acerihabitans</taxon>
    </lineage>
</organism>
<protein>
    <submittedName>
        <fullName evidence="5">Methyltransferase domain-containing protein</fullName>
    </submittedName>
</protein>
<evidence type="ECO:0000256" key="2">
    <source>
        <dbReference type="ARBA" id="ARBA00022679"/>
    </source>
</evidence>
<dbReference type="Pfam" id="PF08241">
    <property type="entry name" value="Methyltransf_11"/>
    <property type="match status" value="1"/>
</dbReference>
<sequence>MTASHNDLSQQNVYDNPDFFEGYKTLRQKDSGLNGALELPAIRALLPELSHLNVLDLGSGFGDFARYARANGAAHVTGIELSTRMLAEAQRLTDDPGISFQHISMEDFAADDSTYDLVLSSLAMHYIEDYSGICRKVYHALKPGGYFIFSVEHPVCTAWPVGWITTDTGEHWPLDNYHDQSIRHTRWFINDVIKYHRTTENYVNTLLGCGFTLRALSEPQPTEEALAQRPELVKHCRRPPFLILKAQK</sequence>
<keyword evidence="6" id="KW-1185">Reference proteome</keyword>
<accession>A0A845SFW1</accession>